<evidence type="ECO:0000259" key="6">
    <source>
        <dbReference type="Pfam" id="PF02836"/>
    </source>
</evidence>
<dbReference type="InterPro" id="IPR006102">
    <property type="entry name" value="Ig-like_GH2"/>
</dbReference>
<evidence type="ECO:0000256" key="2">
    <source>
        <dbReference type="ARBA" id="ARBA00022801"/>
    </source>
</evidence>
<evidence type="ECO:0008006" key="12">
    <source>
        <dbReference type="Google" id="ProtNLM"/>
    </source>
</evidence>
<dbReference type="InterPro" id="IPR051913">
    <property type="entry name" value="GH2_Domain-Containing"/>
</dbReference>
<dbReference type="EMBL" id="JAUJFL010000004">
    <property type="protein sequence ID" value="KAK2605464.1"/>
    <property type="molecule type" value="Genomic_DNA"/>
</dbReference>
<feature type="domain" description="Glycoside hydrolase family 2 catalytic" evidence="6">
    <location>
        <begin position="374"/>
        <end position="544"/>
    </location>
</feature>
<dbReference type="Pfam" id="PF02837">
    <property type="entry name" value="Glyco_hydro_2_N"/>
    <property type="match status" value="1"/>
</dbReference>
<dbReference type="Gene3D" id="3.20.20.80">
    <property type="entry name" value="Glycosidases"/>
    <property type="match status" value="1"/>
</dbReference>
<comment type="caution">
    <text evidence="10">The sequence shown here is derived from an EMBL/GenBank/DDBJ whole genome shotgun (WGS) entry which is preliminary data.</text>
</comment>
<dbReference type="Proteomes" id="UP001265746">
    <property type="component" value="Unassembled WGS sequence"/>
</dbReference>
<dbReference type="InterPro" id="IPR006104">
    <property type="entry name" value="Glyco_hydro_2_N"/>
</dbReference>
<evidence type="ECO:0000256" key="4">
    <source>
        <dbReference type="SAM" id="SignalP"/>
    </source>
</evidence>
<dbReference type="AlphaFoldDB" id="A0AAD9SEP4"/>
<evidence type="ECO:0000313" key="10">
    <source>
        <dbReference type="EMBL" id="KAK2605464.1"/>
    </source>
</evidence>
<protein>
    <recommendedName>
        <fullName evidence="12">Beta-galactosidase</fullName>
    </recommendedName>
</protein>
<comment type="similarity">
    <text evidence="1">Belongs to the glycosyl hydrolase 2 family.</text>
</comment>
<dbReference type="PRINTS" id="PR00132">
    <property type="entry name" value="GLHYDRLASE2"/>
</dbReference>
<dbReference type="InterPro" id="IPR017853">
    <property type="entry name" value="GH"/>
</dbReference>
<dbReference type="NCBIfam" id="NF041463">
    <property type="entry name" value="GalB"/>
    <property type="match status" value="1"/>
</dbReference>
<dbReference type="GO" id="GO:0005975">
    <property type="term" value="P:carbohydrate metabolic process"/>
    <property type="evidence" value="ECO:0007669"/>
    <property type="project" value="InterPro"/>
</dbReference>
<dbReference type="InterPro" id="IPR006101">
    <property type="entry name" value="Glyco_hydro_2"/>
</dbReference>
<feature type="chain" id="PRO_5042223679" description="Beta-galactosidase" evidence="4">
    <location>
        <begin position="36"/>
        <end position="884"/>
    </location>
</feature>
<dbReference type="InterPro" id="IPR036156">
    <property type="entry name" value="Beta-gal/glucu_dom_sf"/>
</dbReference>
<dbReference type="GO" id="GO:0004553">
    <property type="term" value="F:hydrolase activity, hydrolyzing O-glycosyl compounds"/>
    <property type="evidence" value="ECO:0007669"/>
    <property type="project" value="InterPro"/>
</dbReference>
<accession>A0AAD9SEP4</accession>
<dbReference type="InterPro" id="IPR048229">
    <property type="entry name" value="GalB-like"/>
</dbReference>
<evidence type="ECO:0000259" key="9">
    <source>
        <dbReference type="Pfam" id="PF18565"/>
    </source>
</evidence>
<dbReference type="SUPFAM" id="SSF49785">
    <property type="entry name" value="Galactose-binding domain-like"/>
    <property type="match status" value="1"/>
</dbReference>
<feature type="domain" description="Glycoside hydrolase family 2 immunoglobulin-like beta-sandwich" evidence="5">
    <location>
        <begin position="257"/>
        <end position="364"/>
    </location>
</feature>
<dbReference type="InterPro" id="IPR040605">
    <property type="entry name" value="Glyco_hydro2_dom5"/>
</dbReference>
<dbReference type="Pfam" id="PF00703">
    <property type="entry name" value="Glyco_hydro_2"/>
    <property type="match status" value="1"/>
</dbReference>
<dbReference type="InterPro" id="IPR008979">
    <property type="entry name" value="Galactose-bd-like_sf"/>
</dbReference>
<keyword evidence="3" id="KW-0326">Glycosidase</keyword>
<dbReference type="InterPro" id="IPR032311">
    <property type="entry name" value="DUF4982"/>
</dbReference>
<dbReference type="Gene3D" id="2.60.120.260">
    <property type="entry name" value="Galactose-binding domain-like"/>
    <property type="match status" value="1"/>
</dbReference>
<feature type="domain" description="Glycosyl hydrolases family 2 sugar binding" evidence="7">
    <location>
        <begin position="149"/>
        <end position="243"/>
    </location>
</feature>
<proteinExistence type="inferred from homology"/>
<evidence type="ECO:0000259" key="7">
    <source>
        <dbReference type="Pfam" id="PF02837"/>
    </source>
</evidence>
<reference evidence="10" key="1">
    <citation type="submission" date="2023-06" db="EMBL/GenBank/DDBJ databases">
        <authorList>
            <person name="Noh H."/>
        </authorList>
    </citation>
    <scope>NUCLEOTIDE SEQUENCE</scope>
    <source>
        <strain evidence="10">DUCC20226</strain>
    </source>
</reference>
<dbReference type="PANTHER" id="PTHR42732:SF1">
    <property type="entry name" value="BETA-MANNOSIDASE"/>
    <property type="match status" value="1"/>
</dbReference>
<feature type="signal peptide" evidence="4">
    <location>
        <begin position="1"/>
        <end position="35"/>
    </location>
</feature>
<dbReference type="InterPro" id="IPR013783">
    <property type="entry name" value="Ig-like_fold"/>
</dbReference>
<dbReference type="SUPFAM" id="SSF51445">
    <property type="entry name" value="(Trans)glycosidases"/>
    <property type="match status" value="1"/>
</dbReference>
<dbReference type="Pfam" id="PF18565">
    <property type="entry name" value="Glyco_hydro2_C5"/>
    <property type="match status" value="1"/>
</dbReference>
<dbReference type="InterPro" id="IPR006103">
    <property type="entry name" value="Glyco_hydro_2_cat"/>
</dbReference>
<keyword evidence="4" id="KW-0732">Signal</keyword>
<evidence type="ECO:0000256" key="3">
    <source>
        <dbReference type="ARBA" id="ARBA00023295"/>
    </source>
</evidence>
<dbReference type="Gene3D" id="2.60.40.10">
    <property type="entry name" value="Immunoglobulins"/>
    <property type="match status" value="3"/>
</dbReference>
<organism evidence="10 11">
    <name type="scientific">Phomopsis amygdali</name>
    <name type="common">Fusicoccum amygdali</name>
    <dbReference type="NCBI Taxonomy" id="1214568"/>
    <lineage>
        <taxon>Eukaryota</taxon>
        <taxon>Fungi</taxon>
        <taxon>Dikarya</taxon>
        <taxon>Ascomycota</taxon>
        <taxon>Pezizomycotina</taxon>
        <taxon>Sordariomycetes</taxon>
        <taxon>Sordariomycetidae</taxon>
        <taxon>Diaporthales</taxon>
        <taxon>Diaporthaceae</taxon>
        <taxon>Diaporthe</taxon>
    </lineage>
</organism>
<evidence type="ECO:0000259" key="5">
    <source>
        <dbReference type="Pfam" id="PF00703"/>
    </source>
</evidence>
<sequence length="884" mass="96745">MLKSRYALMMLEFFRPVQNACKLAVLMLLLESVFSHPSGPVIPKSVVSTARERININHDWKFSRFASNPDSLSYDPTLKPWILPSANNFIVNGTKYERPSGTPPGSNVEYVQANFDDSSWDSVTLPHDWAIKGPFGAPGISGGMGRLPTNGVGWYRRNITIAESDVGKSIFLDVDGAQSHASVWLNGVIVGGWPYGYSSFRLDLSPYAQVGDENLLAVRLENAVDSSRWYPGAGIYRNIWLVKVNPVHVDQYGTQITTPSVSAEEATIHLGVDVANEGNSSQEVVIRTDVYPGESDEIVAKFPETTVKVAAGTKQSVQNSVTVSNPLLWGPPPTQTPNLYRAVTTLSGGNGSVIDQYETQFGIRSVTFDATNGLIVNGQAVRIRGTNNHHDLGSLGAAFNERAAERQLQILQELGCNTLRMSHNPPAPEFLDLADRLGFLVMDETFDAWNVAKVPNDYHLLFPDWHEPDTRSLVRRDLNHPSVILWSIGNEIPEQRTADGAETARVLREIVHSEDPSRPVTMSFDQAQPGDTVADLMDVISLNYQGEGRGTSWASVFPGFHDTYPDKLIWTSESSAAVSTRGTYIFPVVGNKSQIVSDGQGGNWTSLQISSYELYAPVWATGPDKVFTQQDTYPYVAGEFVWSGFDYLGEPTPYDSSPLARSSYFGIIDVAGFKKDRFYLYQSRWRPDLRSAHILPHWSWSDRVGEVTPVHVFSSADEAELFVNGKSAGRLTKEPLTYRFRWDNVTYSPGDLRVVTYKNGDVWAEATKRTVGPAEGLNATADRTTITADGYDLSYITVAVTDGLGDIVPYASDSITFSISGPGEIVSTDNGSPSDQTPFPSLTRKAFSGLALAIVRTTAGQTGEITVSAAADGLTSAQVTLVSV</sequence>
<feature type="domain" description="DUF4982" evidence="8">
    <location>
        <begin position="705"/>
        <end position="764"/>
    </location>
</feature>
<dbReference type="SUPFAM" id="SSF49303">
    <property type="entry name" value="beta-Galactosidase/glucuronidase domain"/>
    <property type="match status" value="1"/>
</dbReference>
<feature type="domain" description="Glycoside hydrolase family 2" evidence="9">
    <location>
        <begin position="777"/>
        <end position="880"/>
    </location>
</feature>
<dbReference type="Pfam" id="PF02836">
    <property type="entry name" value="Glyco_hydro_2_C"/>
    <property type="match status" value="1"/>
</dbReference>
<evidence type="ECO:0000259" key="8">
    <source>
        <dbReference type="Pfam" id="PF16355"/>
    </source>
</evidence>
<name>A0AAD9SEP4_PHOAM</name>
<keyword evidence="11" id="KW-1185">Reference proteome</keyword>
<keyword evidence="2" id="KW-0378">Hydrolase</keyword>
<dbReference type="Pfam" id="PF16355">
    <property type="entry name" value="DUF4982"/>
    <property type="match status" value="1"/>
</dbReference>
<evidence type="ECO:0000256" key="1">
    <source>
        <dbReference type="ARBA" id="ARBA00007401"/>
    </source>
</evidence>
<dbReference type="PANTHER" id="PTHR42732">
    <property type="entry name" value="BETA-GALACTOSIDASE"/>
    <property type="match status" value="1"/>
</dbReference>
<evidence type="ECO:0000313" key="11">
    <source>
        <dbReference type="Proteomes" id="UP001265746"/>
    </source>
</evidence>
<gene>
    <name evidence="10" type="ORF">N8I77_008298</name>
</gene>